<sequence>MDSPVPLKSTNSPAESGAVCGAAVSKSSRMDSHATPEDSSKDGISRTGSANAGEHVPDRHYERGSAASHCETPPQTPPRIPLSETIDLTHEASFFDFADLLQDYPMDYFERITYRGNEIPRDAVVRDLFGLVARLVNRLAVLEPGFDFYPIPDPVFAPFPEHFSDVFPEYNLEDLNHEERSGVIRAEIGKPVVTGSDDSDANEQNLPLSRPGSVEPLPAIEAVYQDERERMFGEKAHGREHQPKTSGIALEIPRPQTGSTEVDLTTWELGTTDVPTSDLSDFWESHKLDIVIIRDGEVEFRGNQLPRVVDYFQILQRQHHLINKFYGSTHQAYPTNLPEKLQITHLPKSQRAEVEEETNANIEEVVPDASNSAESPIIRESLFRNRGGTPYPQHQYSDSDKENWSGPERSKKRRSETLDFEQDIKKRRRSMGSSPGDHIDLTGGC</sequence>
<keyword evidence="3" id="KW-1185">Reference proteome</keyword>
<feature type="region of interest" description="Disordered" evidence="1">
    <location>
        <begin position="384"/>
        <end position="445"/>
    </location>
</feature>
<proteinExistence type="predicted"/>
<organism evidence="2 3">
    <name type="scientific">Macrophomina phaseolina</name>
    <dbReference type="NCBI Taxonomy" id="35725"/>
    <lineage>
        <taxon>Eukaryota</taxon>
        <taxon>Fungi</taxon>
        <taxon>Dikarya</taxon>
        <taxon>Ascomycota</taxon>
        <taxon>Pezizomycotina</taxon>
        <taxon>Dothideomycetes</taxon>
        <taxon>Dothideomycetes incertae sedis</taxon>
        <taxon>Botryosphaeriales</taxon>
        <taxon>Botryosphaeriaceae</taxon>
        <taxon>Macrophomina</taxon>
    </lineage>
</organism>
<protein>
    <submittedName>
        <fullName evidence="2">Uncharacterized protein</fullName>
    </submittedName>
</protein>
<accession>A0ABQ8FVC9</accession>
<evidence type="ECO:0000313" key="2">
    <source>
        <dbReference type="EMBL" id="KAH7028410.1"/>
    </source>
</evidence>
<name>A0ABQ8FVC9_9PEZI</name>
<comment type="caution">
    <text evidence="2">The sequence shown here is derived from an EMBL/GenBank/DDBJ whole genome shotgun (WGS) entry which is preliminary data.</text>
</comment>
<gene>
    <name evidence="2" type="ORF">B0J12DRAFT_704523</name>
</gene>
<evidence type="ECO:0000313" key="3">
    <source>
        <dbReference type="Proteomes" id="UP000774617"/>
    </source>
</evidence>
<evidence type="ECO:0000256" key="1">
    <source>
        <dbReference type="SAM" id="MobiDB-lite"/>
    </source>
</evidence>
<feature type="compositionally biased region" description="Basic and acidic residues" evidence="1">
    <location>
        <begin position="28"/>
        <end position="44"/>
    </location>
</feature>
<dbReference type="EMBL" id="JAGTJR010000049">
    <property type="protein sequence ID" value="KAH7028410.1"/>
    <property type="molecule type" value="Genomic_DNA"/>
</dbReference>
<feature type="region of interest" description="Disordered" evidence="1">
    <location>
        <begin position="1"/>
        <end position="57"/>
    </location>
</feature>
<reference evidence="2 3" key="1">
    <citation type="journal article" date="2021" name="Nat. Commun.">
        <title>Genetic determinants of endophytism in the Arabidopsis root mycobiome.</title>
        <authorList>
            <person name="Mesny F."/>
            <person name="Miyauchi S."/>
            <person name="Thiergart T."/>
            <person name="Pickel B."/>
            <person name="Atanasova L."/>
            <person name="Karlsson M."/>
            <person name="Huettel B."/>
            <person name="Barry K.W."/>
            <person name="Haridas S."/>
            <person name="Chen C."/>
            <person name="Bauer D."/>
            <person name="Andreopoulos W."/>
            <person name="Pangilinan J."/>
            <person name="LaButti K."/>
            <person name="Riley R."/>
            <person name="Lipzen A."/>
            <person name="Clum A."/>
            <person name="Drula E."/>
            <person name="Henrissat B."/>
            <person name="Kohler A."/>
            <person name="Grigoriev I.V."/>
            <person name="Martin F.M."/>
            <person name="Hacquard S."/>
        </authorList>
    </citation>
    <scope>NUCLEOTIDE SEQUENCE [LARGE SCALE GENOMIC DNA]</scope>
    <source>
        <strain evidence="2 3">MPI-SDFR-AT-0080</strain>
    </source>
</reference>
<feature type="region of interest" description="Disordered" evidence="1">
    <location>
        <begin position="189"/>
        <end position="212"/>
    </location>
</feature>
<dbReference type="Proteomes" id="UP000774617">
    <property type="component" value="Unassembled WGS sequence"/>
</dbReference>